<feature type="region of interest" description="Disordered" evidence="1">
    <location>
        <begin position="1"/>
        <end position="37"/>
    </location>
</feature>
<gene>
    <name evidence="2" type="ORF">HPP92_005624</name>
</gene>
<name>A0A835RLR3_VANPL</name>
<proteinExistence type="predicted"/>
<dbReference type="EMBL" id="JADCNM010000002">
    <property type="protein sequence ID" value="KAG0494630.1"/>
    <property type="molecule type" value="Genomic_DNA"/>
</dbReference>
<comment type="caution">
    <text evidence="2">The sequence shown here is derived from an EMBL/GenBank/DDBJ whole genome shotgun (WGS) entry which is preliminary data.</text>
</comment>
<evidence type="ECO:0000256" key="1">
    <source>
        <dbReference type="SAM" id="MobiDB-lite"/>
    </source>
</evidence>
<evidence type="ECO:0000313" key="2">
    <source>
        <dbReference type="EMBL" id="KAG0494630.1"/>
    </source>
</evidence>
<accession>A0A835RLR3</accession>
<dbReference type="AlphaFoldDB" id="A0A835RLR3"/>
<evidence type="ECO:0000313" key="3">
    <source>
        <dbReference type="Proteomes" id="UP000639772"/>
    </source>
</evidence>
<protein>
    <submittedName>
        <fullName evidence="2">Uncharacterized protein</fullName>
    </submittedName>
</protein>
<organism evidence="2 3">
    <name type="scientific">Vanilla planifolia</name>
    <name type="common">Vanilla</name>
    <dbReference type="NCBI Taxonomy" id="51239"/>
    <lineage>
        <taxon>Eukaryota</taxon>
        <taxon>Viridiplantae</taxon>
        <taxon>Streptophyta</taxon>
        <taxon>Embryophyta</taxon>
        <taxon>Tracheophyta</taxon>
        <taxon>Spermatophyta</taxon>
        <taxon>Magnoliopsida</taxon>
        <taxon>Liliopsida</taxon>
        <taxon>Asparagales</taxon>
        <taxon>Orchidaceae</taxon>
        <taxon>Vanilloideae</taxon>
        <taxon>Vanilleae</taxon>
        <taxon>Vanilla</taxon>
    </lineage>
</organism>
<reference evidence="2 3" key="1">
    <citation type="journal article" date="2020" name="Nat. Food">
        <title>A phased Vanilla planifolia genome enables genetic improvement of flavour and production.</title>
        <authorList>
            <person name="Hasing T."/>
            <person name="Tang H."/>
            <person name="Brym M."/>
            <person name="Khazi F."/>
            <person name="Huang T."/>
            <person name="Chambers A.H."/>
        </authorList>
    </citation>
    <scope>NUCLEOTIDE SEQUENCE [LARGE SCALE GENOMIC DNA]</scope>
    <source>
        <tissue evidence="2">Leaf</tissue>
    </source>
</reference>
<sequence length="105" mass="11358">MGGTGGKARKTMGRMGDFSEGNSTRGPSYERELGQEGMEVPAVEVERALKDSLNQLAIPPRLHPVGLAVSNRGSWRLVSRSFCSCPLLAAKIRGIHGRRDLLTLP</sequence>
<dbReference type="Proteomes" id="UP000639772">
    <property type="component" value="Unassembled WGS sequence"/>
</dbReference>